<dbReference type="SMART" id="SM00382">
    <property type="entry name" value="AAA"/>
    <property type="match status" value="1"/>
</dbReference>
<dbReference type="GO" id="GO:0016887">
    <property type="term" value="F:ATP hydrolysis activity"/>
    <property type="evidence" value="ECO:0007669"/>
    <property type="project" value="InterPro"/>
</dbReference>
<keyword evidence="6 8" id="KW-0472">Membrane</keyword>
<keyword evidence="11" id="KW-1185">Reference proteome</keyword>
<dbReference type="PANTHER" id="PTHR19229">
    <property type="entry name" value="ATP-BINDING CASSETTE TRANSPORTER SUBFAMILY A ABCA"/>
    <property type="match status" value="1"/>
</dbReference>
<dbReference type="Pfam" id="PF12698">
    <property type="entry name" value="ABC2_membrane_3"/>
    <property type="match status" value="1"/>
</dbReference>
<sequence length="1231" mass="136736">MRLKTPRIPKHARIHSVVAVNDLDEMDELVEQKYYSSNGSSSSVIGLHFKDMPNDCDVPETLHYSIRLPGTWYTGAEYPFFQLPGPRNRSRSYINNGFALLQTWIDRFYISRLTNDTRYMDEFQLDIQPYPYPPYSNDGGLSQAYGSMLPSYMILAFVLLSPSLIKNVVHEKETGVRDEKKTLGVQWDTIWETGNPRDELTPGAILLMMVLDTFLYLLLVWYVDQISPGKYGVPLPFYFPFQVVILDEPSSGLDPESRRWVWDVVQGERGRRTILVTTHHMEEADVLGDRVAIMASGRVVCAGSTLFLKNMFGDGYTLEIIMTEDCNVDKLKEEVNRHMPSAVLLSIQGGEVAFKLSPDTSLFAPLVNSLSSRKEDLGIRHFGLSLTTMEKVFLSVSTVMEKNEEHQQTVIPLDEDEHTQHRDSVNKENGDFSGSKDHLSDGDWRKLTGTTLTLHRTKAFFIKRIIYSMRKWPLFITQVWSQTIPFHTVGIGINLVSNALLRYATNSTNNTITTDNYPLPPNTMWQFKTELSASSFIYPSMMSLALAFLSASYLVFPLQERESNTKQLMTGAPVWILWTTNFIWDMGTYIVTTVLILIAFMTLDPRGYFTIDAAPGALVLLLLLYGWGSIPLAYLFSFPFQTPAAGFAVLTFICIVAGQLITAVVAGLRLAQDPSLDLASDIIHWISCLFPAYPVADGFSKIVSTSVHNTKCDKFDETTMLELCLGLFIGDRDSEFLQCCPHIFCSASATGECFQVHSYFNFDHSGLGSTLLILFVDGLIFMALIGLIEAGVGRKFLISRLPAIVDPWDTVMPDNDVVAEVNLVGSLMYADHGNLELTEASKDTTMLVHNLVKQYSGCLVRAVRGISFHVDRGECFGLLGVNGAGKTSTFKMLTGDEIITGGDARIGAFSLRRHRKKFLQQIGYCPQFDAFMGDLTGVEMLQLMGRLRGMDERHLKTTVPNLVDRVGLTECALRPSSTYSGGNRRKLSTAMALIGDPPLVFLDEPTSGVDPASRRRVWAAISEAVSSGQSVVLTSHSMEECEALCSRITIMSRGSLRCVGSSSHLKAKFGQGYSLQVKLKTHGFSTASKEDNDRIYDVKVEEVKTVINYHLPGSSLTDQHKGMLAYRVPDTVTWGTLFAVMESLKAGQHPDGSQTTVSQSMSSPSIVEVYAASDTSLEQVFLSFAREAAQLRSMGLAASHVVPTMVTAPSQAVPAVVTEHSQEPQTMVTEL</sequence>
<evidence type="ECO:0000256" key="8">
    <source>
        <dbReference type="SAM" id="Phobius"/>
    </source>
</evidence>
<dbReference type="AlphaFoldDB" id="A0A5B7CSH1"/>
<evidence type="ECO:0000256" key="3">
    <source>
        <dbReference type="ARBA" id="ARBA00022741"/>
    </source>
</evidence>
<dbReference type="InterPro" id="IPR003439">
    <property type="entry name" value="ABC_transporter-like_ATP-bd"/>
</dbReference>
<evidence type="ECO:0000256" key="5">
    <source>
        <dbReference type="ARBA" id="ARBA00022989"/>
    </source>
</evidence>
<keyword evidence="4 10" id="KW-0067">ATP-binding</keyword>
<keyword evidence="3" id="KW-0547">Nucleotide-binding</keyword>
<evidence type="ECO:0000313" key="11">
    <source>
        <dbReference type="Proteomes" id="UP000324222"/>
    </source>
</evidence>
<dbReference type="InterPro" id="IPR003593">
    <property type="entry name" value="AAA+_ATPase"/>
</dbReference>
<feature type="compositionally biased region" description="Basic and acidic residues" evidence="7">
    <location>
        <begin position="418"/>
        <end position="438"/>
    </location>
</feature>
<dbReference type="OrthoDB" id="10255969at2759"/>
<dbReference type="SUPFAM" id="SSF52540">
    <property type="entry name" value="P-loop containing nucleoside triphosphate hydrolases"/>
    <property type="match status" value="2"/>
</dbReference>
<feature type="transmembrane region" description="Helical" evidence="8">
    <location>
        <begin position="536"/>
        <end position="556"/>
    </location>
</feature>
<dbReference type="FunFam" id="3.40.50.300:FF:002470">
    <property type="entry name" value="ABC transporter, putative"/>
    <property type="match status" value="1"/>
</dbReference>
<dbReference type="PANTHER" id="PTHR19229:SF250">
    <property type="entry name" value="ABC TRANSPORTER DOMAIN-CONTAINING PROTEIN-RELATED"/>
    <property type="match status" value="1"/>
</dbReference>
<comment type="subcellular location">
    <subcellularLocation>
        <location evidence="1">Membrane</location>
        <topology evidence="1">Multi-pass membrane protein</topology>
    </subcellularLocation>
</comment>
<evidence type="ECO:0000256" key="7">
    <source>
        <dbReference type="SAM" id="MobiDB-lite"/>
    </source>
</evidence>
<gene>
    <name evidence="10" type="primary">Abca17_2</name>
    <name evidence="10" type="ORF">E2C01_003940</name>
</gene>
<dbReference type="Pfam" id="PF00005">
    <property type="entry name" value="ABC_tran"/>
    <property type="match status" value="1"/>
</dbReference>
<feature type="transmembrane region" description="Helical" evidence="8">
    <location>
        <begin position="613"/>
        <end position="638"/>
    </location>
</feature>
<comment type="caution">
    <text evidence="10">The sequence shown here is derived from an EMBL/GenBank/DDBJ whole genome shotgun (WGS) entry which is preliminary data.</text>
</comment>
<evidence type="ECO:0000256" key="6">
    <source>
        <dbReference type="ARBA" id="ARBA00023136"/>
    </source>
</evidence>
<evidence type="ECO:0000259" key="9">
    <source>
        <dbReference type="PROSITE" id="PS50893"/>
    </source>
</evidence>
<feature type="transmembrane region" description="Helical" evidence="8">
    <location>
        <begin position="576"/>
        <end position="601"/>
    </location>
</feature>
<evidence type="ECO:0000256" key="1">
    <source>
        <dbReference type="ARBA" id="ARBA00004141"/>
    </source>
</evidence>
<feature type="domain" description="ABC transporter" evidence="9">
    <location>
        <begin position="846"/>
        <end position="1078"/>
    </location>
</feature>
<name>A0A5B7CSH1_PORTR</name>
<dbReference type="CDD" id="cd03263">
    <property type="entry name" value="ABC_subfamily_A"/>
    <property type="match status" value="1"/>
</dbReference>
<feature type="transmembrane region" description="Helical" evidence="8">
    <location>
        <begin position="644"/>
        <end position="666"/>
    </location>
</feature>
<dbReference type="InterPro" id="IPR026082">
    <property type="entry name" value="ABCA"/>
</dbReference>
<dbReference type="EMBL" id="VSRR010000155">
    <property type="protein sequence ID" value="MPC11276.1"/>
    <property type="molecule type" value="Genomic_DNA"/>
</dbReference>
<dbReference type="GO" id="GO:0005319">
    <property type="term" value="F:lipid transporter activity"/>
    <property type="evidence" value="ECO:0007669"/>
    <property type="project" value="TreeGrafter"/>
</dbReference>
<keyword evidence="5 8" id="KW-1133">Transmembrane helix</keyword>
<dbReference type="GO" id="GO:0005524">
    <property type="term" value="F:ATP binding"/>
    <property type="evidence" value="ECO:0007669"/>
    <property type="project" value="UniProtKB-KW"/>
</dbReference>
<protein>
    <submittedName>
        <fullName evidence="10">ATP-binding cassette sub-family A member 17</fullName>
    </submittedName>
</protein>
<reference evidence="10 11" key="1">
    <citation type="submission" date="2019-05" db="EMBL/GenBank/DDBJ databases">
        <title>Another draft genome of Portunus trituberculatus and its Hox gene families provides insights of decapod evolution.</title>
        <authorList>
            <person name="Jeong J.-H."/>
            <person name="Song I."/>
            <person name="Kim S."/>
            <person name="Choi T."/>
            <person name="Kim D."/>
            <person name="Ryu S."/>
            <person name="Kim W."/>
        </authorList>
    </citation>
    <scope>NUCLEOTIDE SEQUENCE [LARGE SCALE GENOMIC DNA]</scope>
    <source>
        <tissue evidence="10">Muscle</tissue>
    </source>
</reference>
<dbReference type="Pfam" id="PF23321">
    <property type="entry name" value="R1_ABCA1"/>
    <property type="match status" value="1"/>
</dbReference>
<proteinExistence type="predicted"/>
<dbReference type="PROSITE" id="PS50893">
    <property type="entry name" value="ABC_TRANSPORTER_2"/>
    <property type="match status" value="1"/>
</dbReference>
<dbReference type="GO" id="GO:0016020">
    <property type="term" value="C:membrane"/>
    <property type="evidence" value="ECO:0007669"/>
    <property type="project" value="UniProtKB-SubCell"/>
</dbReference>
<dbReference type="GO" id="GO:0140359">
    <property type="term" value="F:ABC-type transporter activity"/>
    <property type="evidence" value="ECO:0007669"/>
    <property type="project" value="InterPro"/>
</dbReference>
<dbReference type="InterPro" id="IPR013525">
    <property type="entry name" value="ABC2_TM"/>
</dbReference>
<dbReference type="InterPro" id="IPR027417">
    <property type="entry name" value="P-loop_NTPase"/>
</dbReference>
<evidence type="ECO:0000313" key="10">
    <source>
        <dbReference type="EMBL" id="MPC11276.1"/>
    </source>
</evidence>
<feature type="region of interest" description="Disordered" evidence="7">
    <location>
        <begin position="413"/>
        <end position="438"/>
    </location>
</feature>
<keyword evidence="2 8" id="KW-0812">Transmembrane</keyword>
<evidence type="ECO:0000256" key="4">
    <source>
        <dbReference type="ARBA" id="ARBA00022840"/>
    </source>
</evidence>
<evidence type="ECO:0000256" key="2">
    <source>
        <dbReference type="ARBA" id="ARBA00022692"/>
    </source>
</evidence>
<dbReference type="Gene3D" id="3.40.50.300">
    <property type="entry name" value="P-loop containing nucleotide triphosphate hydrolases"/>
    <property type="match status" value="2"/>
</dbReference>
<organism evidence="10 11">
    <name type="scientific">Portunus trituberculatus</name>
    <name type="common">Swimming crab</name>
    <name type="synonym">Neptunus trituberculatus</name>
    <dbReference type="NCBI Taxonomy" id="210409"/>
    <lineage>
        <taxon>Eukaryota</taxon>
        <taxon>Metazoa</taxon>
        <taxon>Ecdysozoa</taxon>
        <taxon>Arthropoda</taxon>
        <taxon>Crustacea</taxon>
        <taxon>Multicrustacea</taxon>
        <taxon>Malacostraca</taxon>
        <taxon>Eumalacostraca</taxon>
        <taxon>Eucarida</taxon>
        <taxon>Decapoda</taxon>
        <taxon>Pleocyemata</taxon>
        <taxon>Brachyura</taxon>
        <taxon>Eubrachyura</taxon>
        <taxon>Portunoidea</taxon>
        <taxon>Portunidae</taxon>
        <taxon>Portuninae</taxon>
        <taxon>Portunus</taxon>
    </lineage>
</organism>
<dbReference type="Proteomes" id="UP000324222">
    <property type="component" value="Unassembled WGS sequence"/>
</dbReference>
<feature type="transmembrane region" description="Helical" evidence="8">
    <location>
        <begin position="678"/>
        <end position="696"/>
    </location>
</feature>
<dbReference type="InterPro" id="IPR056264">
    <property type="entry name" value="R2_ABCA1-4-like"/>
</dbReference>
<feature type="transmembrane region" description="Helical" evidence="8">
    <location>
        <begin position="771"/>
        <end position="792"/>
    </location>
</feature>
<accession>A0A5B7CSH1</accession>